<sequence length="591" mass="63848">MASPFAAASRTMCEAFQSTLTRNPDAIAVRTVGETESLTFAEWGDRVRAIAAGLAGLGVQRGDTVALLMTNRPEFYPIDVAVQHLGATAFSIYNTSSPEQITYLLNDSHARVVVCEQQYLQNLTVGRVGTDLEYLVCIDATPDGTVGLEDMVSDADPTFDFEKSWRAVEPDDVLTLIYTSGTTGDPKGVQVTHANMIAMVAGAEQLWRSDPDDRIISFLPSAHIADRLSALYHLMVVGNQLTTVADRKDFARALVDVRPTIFGAVPQIWQKLKAAIEAQVRDTDSANAELAQWALDCGRQVSDLDLDGKSVSPVLRAQHFAADHLVLSKLRAAVGLDAPKLAISAAAPLSEEVLRFFNGIGIPLSDAWGMSELSGVVTMSAKGQVRPGTVGKPLDGVEIKIAEDGEILVRGPMVMKGYLNKPAHTADTVGVDGWVQTGDIGELDADGYLKIVDRKKELIINAGGKNMSPSNIENWIKAFSPLIGQAVAIGDNRKYNVALISLDPETSAAYAAKYDLPSTPDALSSNQNVVAAIEAAIDQANAKLSRVEQIKKFRIVPDFWEPGSDVLTPTMKLRRKPINERYAALIEELYA</sequence>
<proteinExistence type="inferred from homology"/>
<dbReference type="InterPro" id="IPR020845">
    <property type="entry name" value="AMP-binding_CS"/>
</dbReference>
<keyword evidence="3" id="KW-0276">Fatty acid metabolism</keyword>
<dbReference type="Proteomes" id="UP000466794">
    <property type="component" value="Unassembled WGS sequence"/>
</dbReference>
<reference evidence="7 8" key="1">
    <citation type="submission" date="2019-12" db="EMBL/GenBank/DDBJ databases">
        <title>Nocardia sp. nov. ET3-3 isolated from soil.</title>
        <authorList>
            <person name="Kanchanasin P."/>
            <person name="Tanasupawat S."/>
            <person name="Yuki M."/>
            <person name="Kudo T."/>
        </authorList>
    </citation>
    <scope>NUCLEOTIDE SEQUENCE [LARGE SCALE GENOMIC DNA]</scope>
    <source>
        <strain evidence="7 8">ET3-3</strain>
    </source>
</reference>
<dbReference type="SUPFAM" id="SSF56801">
    <property type="entry name" value="Acetyl-CoA synthetase-like"/>
    <property type="match status" value="1"/>
</dbReference>
<dbReference type="InterPro" id="IPR000873">
    <property type="entry name" value="AMP-dep_synth/lig_dom"/>
</dbReference>
<dbReference type="CDD" id="cd05907">
    <property type="entry name" value="VL_LC_FACS_like"/>
    <property type="match status" value="1"/>
</dbReference>
<keyword evidence="4" id="KW-0443">Lipid metabolism</keyword>
<dbReference type="RefSeq" id="WP_157390298.1">
    <property type="nucleotide sequence ID" value="NZ_WRPP01000005.1"/>
</dbReference>
<evidence type="ECO:0000256" key="1">
    <source>
        <dbReference type="ARBA" id="ARBA00006432"/>
    </source>
</evidence>
<evidence type="ECO:0000313" key="7">
    <source>
        <dbReference type="EMBL" id="MVU80719.1"/>
    </source>
</evidence>
<evidence type="ECO:0000256" key="2">
    <source>
        <dbReference type="ARBA" id="ARBA00022598"/>
    </source>
</evidence>
<dbReference type="GO" id="GO:0004467">
    <property type="term" value="F:long-chain fatty acid-CoA ligase activity"/>
    <property type="evidence" value="ECO:0007669"/>
    <property type="project" value="TreeGrafter"/>
</dbReference>
<comment type="caution">
    <text evidence="7">The sequence shown here is derived from an EMBL/GenBank/DDBJ whole genome shotgun (WGS) entry which is preliminary data.</text>
</comment>
<dbReference type="AlphaFoldDB" id="A0A7K1V2P9"/>
<evidence type="ECO:0000259" key="6">
    <source>
        <dbReference type="Pfam" id="PF00501"/>
    </source>
</evidence>
<evidence type="ECO:0000256" key="3">
    <source>
        <dbReference type="ARBA" id="ARBA00022832"/>
    </source>
</evidence>
<protein>
    <recommendedName>
        <fullName evidence="5">Acyl-CoA synthetase</fullName>
    </recommendedName>
</protein>
<dbReference type="PANTHER" id="PTHR43272">
    <property type="entry name" value="LONG-CHAIN-FATTY-ACID--COA LIGASE"/>
    <property type="match status" value="1"/>
</dbReference>
<dbReference type="Gene3D" id="3.40.50.12780">
    <property type="entry name" value="N-terminal domain of ligase-like"/>
    <property type="match status" value="2"/>
</dbReference>
<dbReference type="Pfam" id="PF23562">
    <property type="entry name" value="AMP-binding_C_3"/>
    <property type="match status" value="1"/>
</dbReference>
<dbReference type="PROSITE" id="PS00455">
    <property type="entry name" value="AMP_BINDING"/>
    <property type="match status" value="1"/>
</dbReference>
<name>A0A7K1V2P9_9NOCA</name>
<dbReference type="Pfam" id="PF00501">
    <property type="entry name" value="AMP-binding"/>
    <property type="match status" value="1"/>
</dbReference>
<evidence type="ECO:0000256" key="4">
    <source>
        <dbReference type="ARBA" id="ARBA00023098"/>
    </source>
</evidence>
<organism evidence="7 8">
    <name type="scientific">Nocardia terrae</name>
    <dbReference type="NCBI Taxonomy" id="2675851"/>
    <lineage>
        <taxon>Bacteria</taxon>
        <taxon>Bacillati</taxon>
        <taxon>Actinomycetota</taxon>
        <taxon>Actinomycetes</taxon>
        <taxon>Mycobacteriales</taxon>
        <taxon>Nocardiaceae</taxon>
        <taxon>Nocardia</taxon>
    </lineage>
</organism>
<dbReference type="EMBL" id="WRPP01000005">
    <property type="protein sequence ID" value="MVU80719.1"/>
    <property type="molecule type" value="Genomic_DNA"/>
</dbReference>
<accession>A0A7K1V2P9</accession>
<evidence type="ECO:0000313" key="8">
    <source>
        <dbReference type="Proteomes" id="UP000466794"/>
    </source>
</evidence>
<dbReference type="PANTHER" id="PTHR43272:SF32">
    <property type="entry name" value="AMP-DEPENDENT SYNTHETASE_LIGASE DOMAIN-CONTAINING PROTEIN"/>
    <property type="match status" value="1"/>
</dbReference>
<keyword evidence="2" id="KW-0436">Ligase</keyword>
<dbReference type="GO" id="GO:0016020">
    <property type="term" value="C:membrane"/>
    <property type="evidence" value="ECO:0007669"/>
    <property type="project" value="TreeGrafter"/>
</dbReference>
<keyword evidence="8" id="KW-1185">Reference proteome</keyword>
<dbReference type="InterPro" id="IPR042099">
    <property type="entry name" value="ANL_N_sf"/>
</dbReference>
<evidence type="ECO:0000256" key="5">
    <source>
        <dbReference type="ARBA" id="ARBA00032875"/>
    </source>
</evidence>
<gene>
    <name evidence="7" type="ORF">GPX89_26135</name>
</gene>
<feature type="domain" description="AMP-dependent synthetase/ligase" evidence="6">
    <location>
        <begin position="17"/>
        <end position="419"/>
    </location>
</feature>
<comment type="similarity">
    <text evidence="1">Belongs to the ATP-dependent AMP-binding enzyme family.</text>
</comment>